<dbReference type="EMBL" id="JAADJZ010000004">
    <property type="protein sequence ID" value="KAF2875530.1"/>
    <property type="molecule type" value="Genomic_DNA"/>
</dbReference>
<name>A0A7C8IJ24_9PLEO</name>
<evidence type="ECO:0000313" key="3">
    <source>
        <dbReference type="Proteomes" id="UP000481861"/>
    </source>
</evidence>
<evidence type="ECO:0000313" key="2">
    <source>
        <dbReference type="EMBL" id="KAF2875530.1"/>
    </source>
</evidence>
<dbReference type="AlphaFoldDB" id="A0A7C8IJ24"/>
<sequence length="125" mass="13726">MVPNPPPDSAYARPDWLSEIMTDYPHLRAEARVAAEEATKAGNPFVARETYTDQQGKVSKVMRGPDGDKDIESDEDLEYELAEAQKAVDSLPPSKDIDSDEDLEYEIAEAQKAVDSDLLSTGPQA</sequence>
<reference evidence="2 3" key="1">
    <citation type="submission" date="2020-01" db="EMBL/GenBank/DDBJ databases">
        <authorList>
            <consortium name="DOE Joint Genome Institute"/>
            <person name="Haridas S."/>
            <person name="Albert R."/>
            <person name="Binder M."/>
            <person name="Bloem J."/>
            <person name="Labutti K."/>
            <person name="Salamov A."/>
            <person name="Andreopoulos B."/>
            <person name="Baker S.E."/>
            <person name="Barry K."/>
            <person name="Bills G."/>
            <person name="Bluhm B.H."/>
            <person name="Cannon C."/>
            <person name="Castanera R."/>
            <person name="Culley D.E."/>
            <person name="Daum C."/>
            <person name="Ezra D."/>
            <person name="Gonzalez J.B."/>
            <person name="Henrissat B."/>
            <person name="Kuo A."/>
            <person name="Liang C."/>
            <person name="Lipzen A."/>
            <person name="Lutzoni F."/>
            <person name="Magnuson J."/>
            <person name="Mondo S."/>
            <person name="Nolan M."/>
            <person name="Ohm R."/>
            <person name="Pangilinan J."/>
            <person name="Park H.-J.H."/>
            <person name="Ramirez L."/>
            <person name="Alfaro M."/>
            <person name="Sun H."/>
            <person name="Tritt A."/>
            <person name="Yoshinaga Y."/>
            <person name="Zwiers L.-H.L."/>
            <person name="Turgeon B.G."/>
            <person name="Goodwin S.B."/>
            <person name="Spatafora J.W."/>
            <person name="Crous P.W."/>
            <person name="Grigoriev I.V."/>
        </authorList>
    </citation>
    <scope>NUCLEOTIDE SEQUENCE [LARGE SCALE GENOMIC DNA]</scope>
    <source>
        <strain evidence="2 3">CBS 611.86</strain>
    </source>
</reference>
<protein>
    <submittedName>
        <fullName evidence="2">Uncharacterized protein</fullName>
    </submittedName>
</protein>
<dbReference type="Proteomes" id="UP000481861">
    <property type="component" value="Unassembled WGS sequence"/>
</dbReference>
<proteinExistence type="predicted"/>
<keyword evidence="3" id="KW-1185">Reference proteome</keyword>
<comment type="caution">
    <text evidence="2">The sequence shown here is derived from an EMBL/GenBank/DDBJ whole genome shotgun (WGS) entry which is preliminary data.</text>
</comment>
<feature type="region of interest" description="Disordered" evidence="1">
    <location>
        <begin position="38"/>
        <end position="72"/>
    </location>
</feature>
<gene>
    <name evidence="2" type="ORF">BDV95DRAFT_562098</name>
</gene>
<evidence type="ECO:0000256" key="1">
    <source>
        <dbReference type="SAM" id="MobiDB-lite"/>
    </source>
</evidence>
<accession>A0A7C8IJ24</accession>
<organism evidence="2 3">
    <name type="scientific">Massariosphaeria phaeospora</name>
    <dbReference type="NCBI Taxonomy" id="100035"/>
    <lineage>
        <taxon>Eukaryota</taxon>
        <taxon>Fungi</taxon>
        <taxon>Dikarya</taxon>
        <taxon>Ascomycota</taxon>
        <taxon>Pezizomycotina</taxon>
        <taxon>Dothideomycetes</taxon>
        <taxon>Pleosporomycetidae</taxon>
        <taxon>Pleosporales</taxon>
        <taxon>Pleosporales incertae sedis</taxon>
        <taxon>Massariosphaeria</taxon>
    </lineage>
</organism>